<keyword evidence="2" id="KW-1185">Reference proteome</keyword>
<organism evidence="1 2">
    <name type="scientific">Aureliella helgolandensis</name>
    <dbReference type="NCBI Taxonomy" id="2527968"/>
    <lineage>
        <taxon>Bacteria</taxon>
        <taxon>Pseudomonadati</taxon>
        <taxon>Planctomycetota</taxon>
        <taxon>Planctomycetia</taxon>
        <taxon>Pirellulales</taxon>
        <taxon>Pirellulaceae</taxon>
        <taxon>Aureliella</taxon>
    </lineage>
</organism>
<sequence length="56" mass="6674">MGIVRVATCPLSKTREKQKTEFRSRPIVLHHHMTHNFYHRNDYFLARVCLCLFLSA</sequence>
<gene>
    <name evidence="1" type="ORF">Q31a_08280</name>
</gene>
<accession>A0A518G1S2</accession>
<proteinExistence type="predicted"/>
<evidence type="ECO:0000313" key="1">
    <source>
        <dbReference type="EMBL" id="QDV22542.1"/>
    </source>
</evidence>
<dbReference type="Proteomes" id="UP000318017">
    <property type="component" value="Chromosome"/>
</dbReference>
<dbReference type="KEGG" id="ahel:Q31a_08280"/>
<reference evidence="1 2" key="1">
    <citation type="submission" date="2019-02" db="EMBL/GenBank/DDBJ databases">
        <title>Deep-cultivation of Planctomycetes and their phenomic and genomic characterization uncovers novel biology.</title>
        <authorList>
            <person name="Wiegand S."/>
            <person name="Jogler M."/>
            <person name="Boedeker C."/>
            <person name="Pinto D."/>
            <person name="Vollmers J."/>
            <person name="Rivas-Marin E."/>
            <person name="Kohn T."/>
            <person name="Peeters S.H."/>
            <person name="Heuer A."/>
            <person name="Rast P."/>
            <person name="Oberbeckmann S."/>
            <person name="Bunk B."/>
            <person name="Jeske O."/>
            <person name="Meyerdierks A."/>
            <person name="Storesund J.E."/>
            <person name="Kallscheuer N."/>
            <person name="Luecker S."/>
            <person name="Lage O.M."/>
            <person name="Pohl T."/>
            <person name="Merkel B.J."/>
            <person name="Hornburger P."/>
            <person name="Mueller R.-W."/>
            <person name="Bruemmer F."/>
            <person name="Labrenz M."/>
            <person name="Spormann A.M."/>
            <person name="Op den Camp H."/>
            <person name="Overmann J."/>
            <person name="Amann R."/>
            <person name="Jetten M.S.M."/>
            <person name="Mascher T."/>
            <person name="Medema M.H."/>
            <person name="Devos D.P."/>
            <person name="Kaster A.-K."/>
            <person name="Ovreas L."/>
            <person name="Rohde M."/>
            <person name="Galperin M.Y."/>
            <person name="Jogler C."/>
        </authorList>
    </citation>
    <scope>NUCLEOTIDE SEQUENCE [LARGE SCALE GENOMIC DNA]</scope>
    <source>
        <strain evidence="1 2">Q31a</strain>
    </source>
</reference>
<dbReference type="AlphaFoldDB" id="A0A518G1S2"/>
<name>A0A518G1S2_9BACT</name>
<evidence type="ECO:0000313" key="2">
    <source>
        <dbReference type="Proteomes" id="UP000318017"/>
    </source>
</evidence>
<protein>
    <submittedName>
        <fullName evidence="1">Uncharacterized protein</fullName>
    </submittedName>
</protein>
<dbReference type="EMBL" id="CP036298">
    <property type="protein sequence ID" value="QDV22542.1"/>
    <property type="molecule type" value="Genomic_DNA"/>
</dbReference>